<protein>
    <submittedName>
        <fullName evidence="1">Uncharacterized protein</fullName>
    </submittedName>
</protein>
<dbReference type="EMBL" id="DS268408">
    <property type="protein sequence ID" value="EFO85669.1"/>
    <property type="molecule type" value="Genomic_DNA"/>
</dbReference>
<evidence type="ECO:0000313" key="2">
    <source>
        <dbReference type="Proteomes" id="UP000008281"/>
    </source>
</evidence>
<proteinExistence type="predicted"/>
<dbReference type="HOGENOM" id="CLU_1877350_0_0_1"/>
<dbReference type="Proteomes" id="UP000008281">
    <property type="component" value="Unassembled WGS sequence"/>
</dbReference>
<reference evidence="1" key="1">
    <citation type="submission" date="2007-07" db="EMBL/GenBank/DDBJ databases">
        <title>PCAP assembly of the Caenorhabditis remanei genome.</title>
        <authorList>
            <consortium name="The Caenorhabditis remanei Sequencing Consortium"/>
            <person name="Wilson R.K."/>
        </authorList>
    </citation>
    <scope>NUCLEOTIDE SEQUENCE [LARGE SCALE GENOMIC DNA]</scope>
    <source>
        <strain evidence="1">PB4641</strain>
    </source>
</reference>
<evidence type="ECO:0000313" key="1">
    <source>
        <dbReference type="EMBL" id="EFO85669.1"/>
    </source>
</evidence>
<dbReference type="STRING" id="31234.E3LGJ6"/>
<keyword evidence="2" id="KW-1185">Reference proteome</keyword>
<organism evidence="2">
    <name type="scientific">Caenorhabditis remanei</name>
    <name type="common">Caenorhabditis vulgaris</name>
    <dbReference type="NCBI Taxonomy" id="31234"/>
    <lineage>
        <taxon>Eukaryota</taxon>
        <taxon>Metazoa</taxon>
        <taxon>Ecdysozoa</taxon>
        <taxon>Nematoda</taxon>
        <taxon>Chromadorea</taxon>
        <taxon>Rhabditida</taxon>
        <taxon>Rhabditina</taxon>
        <taxon>Rhabditomorpha</taxon>
        <taxon>Rhabditoidea</taxon>
        <taxon>Rhabditidae</taxon>
        <taxon>Peloderinae</taxon>
        <taxon>Caenorhabditis</taxon>
    </lineage>
</organism>
<dbReference type="InParanoid" id="E3LGJ6"/>
<gene>
    <name evidence="1" type="ORF">CRE_01573</name>
</gene>
<accession>E3LGJ6</accession>
<name>E3LGJ6_CAERE</name>
<dbReference type="AlphaFoldDB" id="E3LGJ6"/>
<sequence>MMRFLSLKCRTKTTFQIICNGIEKEKNAPADKLSATISAIKSTGVDATRVWDNKEIQKNLLLRKTHKKTVFVIWKGINHADWWKKSVLGPVTSSLFVIVEEKDLMSGTTSEGQKPSRAIETVLSETCISLKMESSQ</sequence>